<evidence type="ECO:0000256" key="1">
    <source>
        <dbReference type="SAM" id="MobiDB-lite"/>
    </source>
</evidence>
<accession>A0A9P0CFW6</accession>
<dbReference type="Proteomes" id="UP001153636">
    <property type="component" value="Chromosome 1"/>
</dbReference>
<name>A0A9P0CFW6_9CUCU</name>
<organism evidence="2 3">
    <name type="scientific">Psylliodes chrysocephalus</name>
    <dbReference type="NCBI Taxonomy" id="3402493"/>
    <lineage>
        <taxon>Eukaryota</taxon>
        <taxon>Metazoa</taxon>
        <taxon>Ecdysozoa</taxon>
        <taxon>Arthropoda</taxon>
        <taxon>Hexapoda</taxon>
        <taxon>Insecta</taxon>
        <taxon>Pterygota</taxon>
        <taxon>Neoptera</taxon>
        <taxon>Endopterygota</taxon>
        <taxon>Coleoptera</taxon>
        <taxon>Polyphaga</taxon>
        <taxon>Cucujiformia</taxon>
        <taxon>Chrysomeloidea</taxon>
        <taxon>Chrysomelidae</taxon>
        <taxon>Galerucinae</taxon>
        <taxon>Alticini</taxon>
        <taxon>Psylliodes</taxon>
    </lineage>
</organism>
<sequence length="142" mass="16180">MLKKKDPPMIISSPSSTEEGSVHYCEELDDWNESEGTDEETASISDNLEVGKFVLAEVLGGKRNTSQYVYLCTVLEVFEEELKVQGFVSVDNMKKFVVRENDEFIVPLCQIKGVILNSPEVNWVERKLTYIFKKKLPVNEKA</sequence>
<reference evidence="2" key="1">
    <citation type="submission" date="2022-01" db="EMBL/GenBank/DDBJ databases">
        <authorList>
            <person name="King R."/>
        </authorList>
    </citation>
    <scope>NUCLEOTIDE SEQUENCE</scope>
</reference>
<protein>
    <submittedName>
        <fullName evidence="2">Uncharacterized protein</fullName>
    </submittedName>
</protein>
<gene>
    <name evidence="2" type="ORF">PSYICH_LOCUS537</name>
</gene>
<evidence type="ECO:0000313" key="3">
    <source>
        <dbReference type="Proteomes" id="UP001153636"/>
    </source>
</evidence>
<dbReference type="EMBL" id="OV651813">
    <property type="protein sequence ID" value="CAH1098520.1"/>
    <property type="molecule type" value="Genomic_DNA"/>
</dbReference>
<keyword evidence="3" id="KW-1185">Reference proteome</keyword>
<proteinExistence type="predicted"/>
<feature type="region of interest" description="Disordered" evidence="1">
    <location>
        <begin position="1"/>
        <end position="22"/>
    </location>
</feature>
<evidence type="ECO:0000313" key="2">
    <source>
        <dbReference type="EMBL" id="CAH1098520.1"/>
    </source>
</evidence>
<dbReference type="OrthoDB" id="6767476at2759"/>
<dbReference type="AlphaFoldDB" id="A0A9P0CFW6"/>